<dbReference type="AlphaFoldDB" id="A0A1H8FXM3"/>
<keyword evidence="2" id="KW-1185">Reference proteome</keyword>
<evidence type="ECO:0000313" key="1">
    <source>
        <dbReference type="EMBL" id="SEN36399.1"/>
    </source>
</evidence>
<dbReference type="EMBL" id="FOCQ01000009">
    <property type="protein sequence ID" value="SEN36399.1"/>
    <property type="molecule type" value="Genomic_DNA"/>
</dbReference>
<dbReference type="STRING" id="1173111.SAMN05444955_109129"/>
<proteinExistence type="predicted"/>
<reference evidence="1 2" key="1">
    <citation type="submission" date="2016-10" db="EMBL/GenBank/DDBJ databases">
        <authorList>
            <person name="de Groot N.N."/>
        </authorList>
    </citation>
    <scope>NUCLEOTIDE SEQUENCE [LARGE SCALE GENOMIC DNA]</scope>
    <source>
        <strain evidence="1 2">DSM 46701</strain>
    </source>
</reference>
<protein>
    <submittedName>
        <fullName evidence="1">Uncharacterized protein</fullName>
    </submittedName>
</protein>
<organism evidence="1 2">
    <name type="scientific">Lihuaxuella thermophila</name>
    <dbReference type="NCBI Taxonomy" id="1173111"/>
    <lineage>
        <taxon>Bacteria</taxon>
        <taxon>Bacillati</taxon>
        <taxon>Bacillota</taxon>
        <taxon>Bacilli</taxon>
        <taxon>Bacillales</taxon>
        <taxon>Thermoactinomycetaceae</taxon>
        <taxon>Lihuaxuella</taxon>
    </lineage>
</organism>
<sequence>MMSSFIHLNKLLDAKELTVNNIKANLKINPIAAYLLYSAWLNQYGDKNLKQIDLRYKRATKGPWEVKDTNDGVYIYSEKNMIIAELNEYFRDYASFIARSRTDLPNARLIQFILQLQYSAIQEKQRLPHPLVDVSKHIEHFQTFYNVEPKKMFINNSRQAGVAGVYVHDNNKELFIAEVYRKKDADFILYALHDMLSVLEKLVLLQKQLTNLIRQAE</sequence>
<accession>A0A1H8FXM3</accession>
<name>A0A1H8FXM3_9BACL</name>
<evidence type="ECO:0000313" key="2">
    <source>
        <dbReference type="Proteomes" id="UP000199695"/>
    </source>
</evidence>
<gene>
    <name evidence="1" type="ORF">SAMN05444955_109129</name>
</gene>
<dbReference type="Proteomes" id="UP000199695">
    <property type="component" value="Unassembled WGS sequence"/>
</dbReference>